<keyword evidence="2" id="KW-1185">Reference proteome</keyword>
<evidence type="ECO:0000313" key="1">
    <source>
        <dbReference type="EMBL" id="MBB3937216.1"/>
    </source>
</evidence>
<dbReference type="Proteomes" id="UP000531216">
    <property type="component" value="Unassembled WGS sequence"/>
</dbReference>
<proteinExistence type="predicted"/>
<evidence type="ECO:0000313" key="2">
    <source>
        <dbReference type="Proteomes" id="UP000531216"/>
    </source>
</evidence>
<name>A0A7W6FVJ6_9HYPH</name>
<dbReference type="AlphaFoldDB" id="A0A7W6FVJ6"/>
<gene>
    <name evidence="1" type="ORF">GGR05_003381</name>
</gene>
<organism evidence="1 2">
    <name type="scientific">Aureimonas phyllosphaerae</name>
    <dbReference type="NCBI Taxonomy" id="1166078"/>
    <lineage>
        <taxon>Bacteria</taxon>
        <taxon>Pseudomonadati</taxon>
        <taxon>Pseudomonadota</taxon>
        <taxon>Alphaproteobacteria</taxon>
        <taxon>Hyphomicrobiales</taxon>
        <taxon>Aurantimonadaceae</taxon>
        <taxon>Aureimonas</taxon>
    </lineage>
</organism>
<protein>
    <submittedName>
        <fullName evidence="1">Uncharacterized protein</fullName>
    </submittedName>
</protein>
<comment type="caution">
    <text evidence="1">The sequence shown here is derived from an EMBL/GenBank/DDBJ whole genome shotgun (WGS) entry which is preliminary data.</text>
</comment>
<dbReference type="OrthoDB" id="8441909at2"/>
<dbReference type="RefSeq" id="WP_139224679.1">
    <property type="nucleotide sequence ID" value="NZ_FOOA01000017.1"/>
</dbReference>
<dbReference type="EMBL" id="JACIDO010000007">
    <property type="protein sequence ID" value="MBB3937216.1"/>
    <property type="molecule type" value="Genomic_DNA"/>
</dbReference>
<sequence>MVRSGWILLLFSTLFLPGCAIHPVPQDYAGLSTYAIVAQFRCEMRGVLKDRVVNAVRSRNLDAYLADDYDSGRIDIDELRHKIRDPDLKGVLETYANATILYDFALNMTELNNVSGSIEVKRPFSRGLDLIGIGANADHKRQNTRSFTIEDTFFKLLKYPPSKYCRDTRNAPNFDYPIAGRTRLEDTVKTFLDLNQSGNLGDKLGGPATPTLSDDLQFTTKYGGKLSPDFTRNPVDLAWKLTKIGGSYEASREDFHRVTIVLSMPVAGDTPLTIAETRRNARLALEKANAERAQISLERISDRIPGF</sequence>
<accession>A0A7W6FVJ6</accession>
<reference evidence="1 2" key="1">
    <citation type="submission" date="2020-08" db="EMBL/GenBank/DDBJ databases">
        <title>Genomic Encyclopedia of Type Strains, Phase IV (KMG-IV): sequencing the most valuable type-strain genomes for metagenomic binning, comparative biology and taxonomic classification.</title>
        <authorList>
            <person name="Goeker M."/>
        </authorList>
    </citation>
    <scope>NUCLEOTIDE SEQUENCE [LARGE SCALE GENOMIC DNA]</scope>
    <source>
        <strain evidence="1 2">DSM 25024</strain>
    </source>
</reference>